<evidence type="ECO:0000256" key="6">
    <source>
        <dbReference type="ARBA" id="ARBA00022801"/>
    </source>
</evidence>
<dbReference type="EMBL" id="JBBMFC010000020">
    <property type="protein sequence ID" value="MEQ2579392.1"/>
    <property type="molecule type" value="Genomic_DNA"/>
</dbReference>
<keyword evidence="3" id="KW-0645">Protease</keyword>
<keyword evidence="7 10" id="KW-1133">Transmembrane helix</keyword>
<evidence type="ECO:0000256" key="8">
    <source>
        <dbReference type="ARBA" id="ARBA00023136"/>
    </source>
</evidence>
<evidence type="ECO:0000256" key="10">
    <source>
        <dbReference type="SAM" id="Phobius"/>
    </source>
</evidence>
<organism evidence="11 12">
    <name type="scientific">Hominiventricola aquisgranensis</name>
    <dbReference type="NCBI Taxonomy" id="3133164"/>
    <lineage>
        <taxon>Bacteria</taxon>
        <taxon>Bacillati</taxon>
        <taxon>Bacillota</taxon>
        <taxon>Clostridia</taxon>
        <taxon>Lachnospirales</taxon>
        <taxon>Lachnospiraceae</taxon>
        <taxon>Hominiventricola</taxon>
    </lineage>
</organism>
<keyword evidence="8 10" id="KW-0472">Membrane</keyword>
<dbReference type="InterPro" id="IPR001872">
    <property type="entry name" value="Peptidase_A8"/>
</dbReference>
<keyword evidence="12" id="KW-1185">Reference proteome</keyword>
<name>A0ABV1I2H4_9FIRM</name>
<evidence type="ECO:0000256" key="1">
    <source>
        <dbReference type="ARBA" id="ARBA00006139"/>
    </source>
</evidence>
<dbReference type="PANTHER" id="PTHR33695">
    <property type="entry name" value="LIPOPROTEIN SIGNAL PEPTIDASE"/>
    <property type="match status" value="1"/>
</dbReference>
<dbReference type="RefSeq" id="WP_118511283.1">
    <property type="nucleotide sequence ID" value="NZ_JBBMFC010000020.1"/>
</dbReference>
<feature type="transmembrane region" description="Helical" evidence="10">
    <location>
        <begin position="129"/>
        <end position="148"/>
    </location>
</feature>
<comment type="caution">
    <text evidence="11">The sequence shown here is derived from an EMBL/GenBank/DDBJ whole genome shotgun (WGS) entry which is preliminary data.</text>
</comment>
<keyword evidence="6 11" id="KW-0378">Hydrolase</keyword>
<keyword evidence="5" id="KW-0064">Aspartyl protease</keyword>
<evidence type="ECO:0000256" key="4">
    <source>
        <dbReference type="ARBA" id="ARBA00022692"/>
    </source>
</evidence>
<keyword evidence="2" id="KW-1003">Cell membrane</keyword>
<accession>A0ABV1I2H4</accession>
<dbReference type="Proteomes" id="UP001470288">
    <property type="component" value="Unassembled WGS sequence"/>
</dbReference>
<keyword evidence="4 10" id="KW-0812">Transmembrane</keyword>
<reference evidence="11 12" key="1">
    <citation type="submission" date="2024-03" db="EMBL/GenBank/DDBJ databases">
        <title>Human intestinal bacterial collection.</title>
        <authorList>
            <person name="Pauvert C."/>
            <person name="Hitch T.C.A."/>
            <person name="Clavel T."/>
        </authorList>
    </citation>
    <scope>NUCLEOTIDE SEQUENCE [LARGE SCALE GENOMIC DNA]</scope>
    <source>
        <strain evidence="11 12">CLA-AA-H78B</strain>
    </source>
</reference>
<protein>
    <submittedName>
        <fullName evidence="11">Signal peptidase II</fullName>
        <ecNumber evidence="11">3.4.23.36</ecNumber>
    </submittedName>
</protein>
<comment type="similarity">
    <text evidence="1 9">Belongs to the peptidase A8 family.</text>
</comment>
<evidence type="ECO:0000256" key="2">
    <source>
        <dbReference type="ARBA" id="ARBA00022475"/>
    </source>
</evidence>
<evidence type="ECO:0000313" key="11">
    <source>
        <dbReference type="EMBL" id="MEQ2579392.1"/>
    </source>
</evidence>
<dbReference type="PRINTS" id="PR00781">
    <property type="entry name" value="LIPOSIGPTASE"/>
</dbReference>
<proteinExistence type="inferred from homology"/>
<evidence type="ECO:0000256" key="3">
    <source>
        <dbReference type="ARBA" id="ARBA00022670"/>
    </source>
</evidence>
<evidence type="ECO:0000256" key="7">
    <source>
        <dbReference type="ARBA" id="ARBA00022989"/>
    </source>
</evidence>
<dbReference type="PANTHER" id="PTHR33695:SF1">
    <property type="entry name" value="LIPOPROTEIN SIGNAL PEPTIDASE"/>
    <property type="match status" value="1"/>
</dbReference>
<dbReference type="EC" id="3.4.23.36" evidence="11"/>
<gene>
    <name evidence="11" type="ORF">WMO62_11220</name>
</gene>
<feature type="transmembrane region" description="Helical" evidence="10">
    <location>
        <begin position="62"/>
        <end position="81"/>
    </location>
</feature>
<evidence type="ECO:0000256" key="5">
    <source>
        <dbReference type="ARBA" id="ARBA00022750"/>
    </source>
</evidence>
<evidence type="ECO:0000256" key="9">
    <source>
        <dbReference type="RuleBase" id="RU004181"/>
    </source>
</evidence>
<dbReference type="PROSITE" id="PS00855">
    <property type="entry name" value="SPASE_II"/>
    <property type="match status" value="1"/>
</dbReference>
<dbReference type="GO" id="GO:0004190">
    <property type="term" value="F:aspartic-type endopeptidase activity"/>
    <property type="evidence" value="ECO:0007669"/>
    <property type="project" value="UniProtKB-EC"/>
</dbReference>
<evidence type="ECO:0000313" key="12">
    <source>
        <dbReference type="Proteomes" id="UP001470288"/>
    </source>
</evidence>
<sequence>MKLLYVQLALGLFQLDHAVKQEIEQLPEQEEEHLLPGGLAGIKRLHNYGTAGGHARGHMDKIIRWSGCVTAGIAAMFAWVLTKPDRKMEKTGYTFLLGGALSNLYDRCRKGYVTDYIRFHSPWKRLNELVFNLSDFFIMAGAVLVWLGREGHSRR</sequence>
<dbReference type="Pfam" id="PF01252">
    <property type="entry name" value="Peptidase_A8"/>
    <property type="match status" value="1"/>
</dbReference>